<dbReference type="GO" id="GO:0006309">
    <property type="term" value="P:apoptotic DNA fragmentation"/>
    <property type="evidence" value="ECO:0007669"/>
    <property type="project" value="TreeGrafter"/>
</dbReference>
<dbReference type="PANTHER" id="PTHR10858">
    <property type="entry name" value="DEOXYRIBONUCLEASE II"/>
    <property type="match status" value="1"/>
</dbReference>
<dbReference type="KEGG" id="ccin:107268475"/>
<dbReference type="CDD" id="cd09120">
    <property type="entry name" value="PLDc_DNaseII_1"/>
    <property type="match status" value="1"/>
</dbReference>
<organism evidence="4 5">
    <name type="scientific">Cephus cinctus</name>
    <name type="common">Wheat stem sawfly</name>
    <dbReference type="NCBI Taxonomy" id="211228"/>
    <lineage>
        <taxon>Eukaryota</taxon>
        <taxon>Metazoa</taxon>
        <taxon>Ecdysozoa</taxon>
        <taxon>Arthropoda</taxon>
        <taxon>Hexapoda</taxon>
        <taxon>Insecta</taxon>
        <taxon>Pterygota</taxon>
        <taxon>Neoptera</taxon>
        <taxon>Endopterygota</taxon>
        <taxon>Hymenoptera</taxon>
        <taxon>Cephoidea</taxon>
        <taxon>Cephidae</taxon>
        <taxon>Cephus</taxon>
    </lineage>
</organism>
<evidence type="ECO:0000313" key="4">
    <source>
        <dbReference type="Proteomes" id="UP000694920"/>
    </source>
</evidence>
<evidence type="ECO:0000256" key="1">
    <source>
        <dbReference type="ARBA" id="ARBA00007527"/>
    </source>
</evidence>
<dbReference type="GeneID" id="107268475"/>
<evidence type="ECO:0000256" key="3">
    <source>
        <dbReference type="SAM" id="SignalP"/>
    </source>
</evidence>
<reference evidence="5" key="1">
    <citation type="submission" date="2025-08" db="UniProtKB">
        <authorList>
            <consortium name="RefSeq"/>
        </authorList>
    </citation>
    <scope>IDENTIFICATION</scope>
</reference>
<dbReference type="AlphaFoldDB" id="A0AAJ7BXE3"/>
<dbReference type="PANTHER" id="PTHR10858:SF23">
    <property type="entry name" value="DEOXYRIBONUCLEASE II"/>
    <property type="match status" value="1"/>
</dbReference>
<sequence>MYIRDRLSACFIIFVYIIILSAPGKSLECRDDNNKPIDWYVAYKIPKMSDSSNPLIRQGVAYLYMTSDSSSSGWQLSSKDISSKDSIAGYTLSPLYKNENSSDLWILYNDQPPNKAPATKYGHTKGVVMVSSKQGFWLIHSVPLFPSVPKDGVDLSKSSGKSEMDIPSEGKYDYPTSGKHFGQTFLCISMNKDQFDVVGQQLMYNQIVPYRINLPETLKKQYSVLADAARKKRIKNPPYNHKVSIKSLEEIEFLSFAKSDKWQKDLYDDFLAPQLGVDLLTETWLNGRGKLPSECNGSKVMNVKSVILEKANVNFKSSHDHSKWAVSNNNKKNHNWICIGDVNRADTQFNRGGGAVCFNSLNVWRTYRGSVNDIEPCPKKKFSLINWVKSWF</sequence>
<protein>
    <submittedName>
        <fullName evidence="5">Plancitoxin-1</fullName>
    </submittedName>
</protein>
<dbReference type="Proteomes" id="UP000694920">
    <property type="component" value="Unplaced"/>
</dbReference>
<dbReference type="CTD" id="48228"/>
<dbReference type="GO" id="GO:0004531">
    <property type="term" value="F:deoxyribonuclease II activity"/>
    <property type="evidence" value="ECO:0007669"/>
    <property type="project" value="InterPro"/>
</dbReference>
<keyword evidence="4" id="KW-1185">Reference proteome</keyword>
<evidence type="ECO:0000256" key="2">
    <source>
        <dbReference type="ARBA" id="ARBA00022801"/>
    </source>
</evidence>
<dbReference type="Pfam" id="PF03265">
    <property type="entry name" value="DNase_II"/>
    <property type="match status" value="1"/>
</dbReference>
<feature type="signal peptide" evidence="3">
    <location>
        <begin position="1"/>
        <end position="26"/>
    </location>
</feature>
<keyword evidence="3" id="KW-0732">Signal</keyword>
<accession>A0AAJ7BXE3</accession>
<proteinExistence type="inferred from homology"/>
<keyword evidence="2" id="KW-0378">Hydrolase</keyword>
<evidence type="ECO:0000313" key="5">
    <source>
        <dbReference type="RefSeq" id="XP_015596769.1"/>
    </source>
</evidence>
<feature type="chain" id="PRO_5042611095" evidence="3">
    <location>
        <begin position="27"/>
        <end position="392"/>
    </location>
</feature>
<dbReference type="InterPro" id="IPR004947">
    <property type="entry name" value="DNase_II"/>
</dbReference>
<comment type="similarity">
    <text evidence="1">Belongs to the DNase II family.</text>
</comment>
<dbReference type="RefSeq" id="XP_015596769.1">
    <property type="nucleotide sequence ID" value="XM_015741283.2"/>
</dbReference>
<name>A0AAJ7BXE3_CEPCN</name>
<dbReference type="CDD" id="cd09121">
    <property type="entry name" value="PLDc_DNaseII_2"/>
    <property type="match status" value="1"/>
</dbReference>
<gene>
    <name evidence="5" type="primary">LOC107268475</name>
</gene>